<name>A0A9P9DX37_9PLEO</name>
<comment type="similarity">
    <text evidence="1">Belongs to the PPC synthetase family.</text>
</comment>
<reference evidence="4" key="1">
    <citation type="journal article" date="2021" name="Nat. Commun.">
        <title>Genetic determinants of endophytism in the Arabidopsis root mycobiome.</title>
        <authorList>
            <person name="Mesny F."/>
            <person name="Miyauchi S."/>
            <person name="Thiergart T."/>
            <person name="Pickel B."/>
            <person name="Atanasova L."/>
            <person name="Karlsson M."/>
            <person name="Huettel B."/>
            <person name="Barry K.W."/>
            <person name="Haridas S."/>
            <person name="Chen C."/>
            <person name="Bauer D."/>
            <person name="Andreopoulos W."/>
            <person name="Pangilinan J."/>
            <person name="LaButti K."/>
            <person name="Riley R."/>
            <person name="Lipzen A."/>
            <person name="Clum A."/>
            <person name="Drula E."/>
            <person name="Henrissat B."/>
            <person name="Kohler A."/>
            <person name="Grigoriev I.V."/>
            <person name="Martin F.M."/>
            <person name="Hacquard S."/>
        </authorList>
    </citation>
    <scope>NUCLEOTIDE SEQUENCE</scope>
    <source>
        <strain evidence="4">MPI-CAGE-CH-0243</strain>
    </source>
</reference>
<dbReference type="GO" id="GO:0003824">
    <property type="term" value="F:catalytic activity"/>
    <property type="evidence" value="ECO:0007669"/>
    <property type="project" value="UniProtKB-ARBA"/>
</dbReference>
<dbReference type="Proteomes" id="UP000700596">
    <property type="component" value="Unassembled WGS sequence"/>
</dbReference>
<feature type="domain" description="DNA/pantothenate metabolism flavoprotein C-terminal" evidence="3">
    <location>
        <begin position="43"/>
        <end position="95"/>
    </location>
</feature>
<dbReference type="AlphaFoldDB" id="A0A9P9DX37"/>
<gene>
    <name evidence="4" type="ORF">B0J11DRAFT_549657</name>
</gene>
<dbReference type="SUPFAM" id="SSF102645">
    <property type="entry name" value="CoaB-like"/>
    <property type="match status" value="1"/>
</dbReference>
<feature type="region of interest" description="Disordered" evidence="2">
    <location>
        <begin position="1"/>
        <end position="21"/>
    </location>
</feature>
<dbReference type="GO" id="GO:0015937">
    <property type="term" value="P:coenzyme A biosynthetic process"/>
    <property type="evidence" value="ECO:0007669"/>
    <property type="project" value="UniProtKB-ARBA"/>
</dbReference>
<evidence type="ECO:0000313" key="4">
    <source>
        <dbReference type="EMBL" id="KAH7126816.1"/>
    </source>
</evidence>
<evidence type="ECO:0000313" key="5">
    <source>
        <dbReference type="Proteomes" id="UP000700596"/>
    </source>
</evidence>
<dbReference type="EMBL" id="JAGMWT010000006">
    <property type="protein sequence ID" value="KAH7126816.1"/>
    <property type="molecule type" value="Genomic_DNA"/>
</dbReference>
<dbReference type="InterPro" id="IPR035929">
    <property type="entry name" value="CoaB-like_sf"/>
</dbReference>
<dbReference type="InterPro" id="IPR007085">
    <property type="entry name" value="DNA/pantothenate-metab_flavo_C"/>
</dbReference>
<organism evidence="4 5">
    <name type="scientific">Dendryphion nanum</name>
    <dbReference type="NCBI Taxonomy" id="256645"/>
    <lineage>
        <taxon>Eukaryota</taxon>
        <taxon>Fungi</taxon>
        <taxon>Dikarya</taxon>
        <taxon>Ascomycota</taxon>
        <taxon>Pezizomycotina</taxon>
        <taxon>Dothideomycetes</taxon>
        <taxon>Pleosporomycetidae</taxon>
        <taxon>Pleosporales</taxon>
        <taxon>Torulaceae</taxon>
        <taxon>Dendryphion</taxon>
    </lineage>
</organism>
<dbReference type="PANTHER" id="PTHR12290">
    <property type="entry name" value="CORNICHON-RELATED"/>
    <property type="match status" value="1"/>
</dbReference>
<comment type="caution">
    <text evidence="4">The sequence shown here is derived from an EMBL/GenBank/DDBJ whole genome shotgun (WGS) entry which is preliminary data.</text>
</comment>
<evidence type="ECO:0000256" key="2">
    <source>
        <dbReference type="SAM" id="MobiDB-lite"/>
    </source>
</evidence>
<protein>
    <submittedName>
        <fullName evidence="4">DNA/pantothenate metabolism flavoprotein</fullName>
    </submittedName>
</protein>
<dbReference type="OrthoDB" id="70224at2759"/>
<dbReference type="Pfam" id="PF04127">
    <property type="entry name" value="DFP"/>
    <property type="match status" value="1"/>
</dbReference>
<sequence>MAMASDEMAESDYFTQNPPPKDLKANVTLAREFIDRHAEAGRRVVLVTSGGTTVPLETQTVRYIDNFSAGTRGATSAEYFLEHGYAVIFLHRQFSLLPYSRHYSHNTRSFLDYMKEDGGRVTVDEQHQEDMLRVLRQYAAVKRDNRLLILSFVTITEYLWDLREVAKLMRPLGPRAMFYLAAAVSDFFVPQDRMVEHKIQSSEEFSQGAANAGEKKPAARTEGRSLIIDLEPVPKFLKQLVDGWAPEGMIVSFKLETDPSMLVKKAQYSLNKYSHHLVIGNLLLTRKWEVVFVSALEGEKWIRVPQNRRTKSFSGDHSLVGIADPEGNTQKSVQLSSTEPIVPQGEPAVEIESIIIPEITAMHTKLIDQTRTKSPKV</sequence>
<dbReference type="Gene3D" id="3.40.50.10300">
    <property type="entry name" value="CoaB-like"/>
    <property type="match status" value="1"/>
</dbReference>
<proteinExistence type="inferred from homology"/>
<accession>A0A9P9DX37</accession>
<evidence type="ECO:0000256" key="1">
    <source>
        <dbReference type="ARBA" id="ARBA00005703"/>
    </source>
</evidence>
<keyword evidence="5" id="KW-1185">Reference proteome</keyword>
<evidence type="ECO:0000259" key="3">
    <source>
        <dbReference type="Pfam" id="PF04127"/>
    </source>
</evidence>